<protein>
    <recommendedName>
        <fullName evidence="4">BEN domain-containing protein</fullName>
    </recommendedName>
</protein>
<evidence type="ECO:0000313" key="3">
    <source>
        <dbReference type="Proteomes" id="UP000594262"/>
    </source>
</evidence>
<dbReference type="Proteomes" id="UP000594262">
    <property type="component" value="Unplaced"/>
</dbReference>
<feature type="compositionally biased region" description="Polar residues" evidence="1">
    <location>
        <begin position="183"/>
        <end position="268"/>
    </location>
</feature>
<feature type="region of interest" description="Disordered" evidence="1">
    <location>
        <begin position="119"/>
        <end position="154"/>
    </location>
</feature>
<organism evidence="2 3">
    <name type="scientific">Clytia hemisphaerica</name>
    <dbReference type="NCBI Taxonomy" id="252671"/>
    <lineage>
        <taxon>Eukaryota</taxon>
        <taxon>Metazoa</taxon>
        <taxon>Cnidaria</taxon>
        <taxon>Hydrozoa</taxon>
        <taxon>Hydroidolina</taxon>
        <taxon>Leptothecata</taxon>
        <taxon>Obeliida</taxon>
        <taxon>Clytiidae</taxon>
        <taxon>Clytia</taxon>
    </lineage>
</organism>
<evidence type="ECO:0008006" key="4">
    <source>
        <dbReference type="Google" id="ProtNLM"/>
    </source>
</evidence>
<feature type="region of interest" description="Disordered" evidence="1">
    <location>
        <begin position="183"/>
        <end position="395"/>
    </location>
</feature>
<accession>A0A7M5UTK4</accession>
<reference evidence="2" key="1">
    <citation type="submission" date="2021-01" db="UniProtKB">
        <authorList>
            <consortium name="EnsemblMetazoa"/>
        </authorList>
    </citation>
    <scope>IDENTIFICATION</scope>
</reference>
<name>A0A7M5UTK4_9CNID</name>
<dbReference type="AlphaFoldDB" id="A0A7M5UTK4"/>
<feature type="compositionally biased region" description="Basic residues" evidence="1">
    <location>
        <begin position="119"/>
        <end position="135"/>
    </location>
</feature>
<feature type="compositionally biased region" description="Polar residues" evidence="1">
    <location>
        <begin position="277"/>
        <end position="336"/>
    </location>
</feature>
<dbReference type="EnsemblMetazoa" id="CLYHEMT003965.1">
    <property type="protein sequence ID" value="CLYHEMP003965.1"/>
    <property type="gene ID" value="CLYHEMG003965"/>
</dbReference>
<keyword evidence="3" id="KW-1185">Reference proteome</keyword>
<proteinExistence type="predicted"/>
<feature type="compositionally biased region" description="Polar residues" evidence="1">
    <location>
        <begin position="348"/>
        <end position="366"/>
    </location>
</feature>
<evidence type="ECO:0000313" key="2">
    <source>
        <dbReference type="EnsemblMetazoa" id="CLYHEMP003965.1"/>
    </source>
</evidence>
<dbReference type="RefSeq" id="XP_066923711.1">
    <property type="nucleotide sequence ID" value="XM_067067610.1"/>
</dbReference>
<feature type="compositionally biased region" description="Acidic residues" evidence="1">
    <location>
        <begin position="380"/>
        <end position="389"/>
    </location>
</feature>
<evidence type="ECO:0000256" key="1">
    <source>
        <dbReference type="SAM" id="MobiDB-lite"/>
    </source>
</evidence>
<sequence>MYSVLVWTLKGNEELKPALVEVMKSNDIVSINGKVFYKHQGCQYEGREESYFETRQQALKRAEVVKGIESLKCDSRPKRRLIPKRFLEEGEEEEAEEQQEEELQNAVVLCEIDVTTPQKKKKKRIANTQKAKKQTQKASKPSKKVDQNQDGLSRLVKTIHPEKVVEECTFSDILKTINPSINDLSTSTGVTNRNTSTLTGATNRDTSTLTGATNHATSPSTGGTNHATSPSTGATNRDTSTPTGAMNRDTSTSTGAMNYNTSTLTGAMSRNEKHNDLSTSIGATNRDSSTSTGATNHDSSTSTGATNHDSSTSTGAMNRDTSTSTGAMNYNTSTLTGAMRRNEKQRDTSTLTGAMSHDTSTWTGAMSHNEKQDTSFTFSSDEDENDENVPDVQRTPQVASAAMNKLPGGSPDIINKFKSRLQSKELFQKKTSASSCDECEKKTQEINKLRGLLAQIHGLAGNHDRPSQNSPTASPIPFNNSLVSTSNITPQRAISLIPLVKEETLLVPKLEFFNMKSDALTKHNPGKYLLNELIKLVFTVDELASHKATHSRSVKSQRPGLDETKCNTIRAFINKFTGENCPTKPLSSEEMRKVFESQIGAARKKKKNSLVPYVPSSE</sequence>
<dbReference type="GeneID" id="136811001"/>